<organism evidence="2 3">
    <name type="scientific">Stegodyphus mimosarum</name>
    <name type="common">African social velvet spider</name>
    <dbReference type="NCBI Taxonomy" id="407821"/>
    <lineage>
        <taxon>Eukaryota</taxon>
        <taxon>Metazoa</taxon>
        <taxon>Ecdysozoa</taxon>
        <taxon>Arthropoda</taxon>
        <taxon>Chelicerata</taxon>
        <taxon>Arachnida</taxon>
        <taxon>Araneae</taxon>
        <taxon>Araneomorphae</taxon>
        <taxon>Entelegynae</taxon>
        <taxon>Eresoidea</taxon>
        <taxon>Eresidae</taxon>
        <taxon>Stegodyphus</taxon>
    </lineage>
</organism>
<name>A0A087TEU3_STEMI</name>
<proteinExistence type="predicted"/>
<feature type="non-terminal residue" evidence="2">
    <location>
        <position position="87"/>
    </location>
</feature>
<protein>
    <submittedName>
        <fullName evidence="2">Uncharacterized protein</fullName>
    </submittedName>
</protein>
<accession>A0A087TEU3</accession>
<evidence type="ECO:0000256" key="1">
    <source>
        <dbReference type="SAM" id="Phobius"/>
    </source>
</evidence>
<dbReference type="Proteomes" id="UP000054359">
    <property type="component" value="Unassembled WGS sequence"/>
</dbReference>
<keyword evidence="1" id="KW-0472">Membrane</keyword>
<gene>
    <name evidence="2" type="ORF">X975_16967</name>
</gene>
<dbReference type="AlphaFoldDB" id="A0A087TEU3"/>
<keyword evidence="1" id="KW-0812">Transmembrane</keyword>
<evidence type="ECO:0000313" key="3">
    <source>
        <dbReference type="Proteomes" id="UP000054359"/>
    </source>
</evidence>
<dbReference type="EMBL" id="KK114889">
    <property type="protein sequence ID" value="KFM63632.1"/>
    <property type="molecule type" value="Genomic_DNA"/>
</dbReference>
<sequence>MANFNSRNVLICIAPAVILFLSVYWLKKKKKLKDDKAATVKTKCDDKYNNVLDSPDSSLDSCVECNYKFADIISDSSEASKESSKSA</sequence>
<keyword evidence="1" id="KW-1133">Transmembrane helix</keyword>
<evidence type="ECO:0000313" key="2">
    <source>
        <dbReference type="EMBL" id="KFM63632.1"/>
    </source>
</evidence>
<keyword evidence="3" id="KW-1185">Reference proteome</keyword>
<reference evidence="2 3" key="1">
    <citation type="submission" date="2013-11" db="EMBL/GenBank/DDBJ databases">
        <title>Genome sequencing of Stegodyphus mimosarum.</title>
        <authorList>
            <person name="Bechsgaard J."/>
        </authorList>
    </citation>
    <scope>NUCLEOTIDE SEQUENCE [LARGE SCALE GENOMIC DNA]</scope>
</reference>
<feature type="transmembrane region" description="Helical" evidence="1">
    <location>
        <begin position="6"/>
        <end position="26"/>
    </location>
</feature>